<dbReference type="InterPro" id="IPR015422">
    <property type="entry name" value="PyrdxlP-dep_Trfase_small"/>
</dbReference>
<dbReference type="Gene3D" id="3.40.640.10">
    <property type="entry name" value="Type I PLP-dependent aspartate aminotransferase-like (Major domain)"/>
    <property type="match status" value="1"/>
</dbReference>
<protein>
    <recommendedName>
        <fullName evidence="6">Aminotransferase class I/classII large domain-containing protein</fullName>
    </recommendedName>
</protein>
<dbReference type="PANTHER" id="PTHR46383">
    <property type="entry name" value="ASPARTATE AMINOTRANSFERASE"/>
    <property type="match status" value="1"/>
</dbReference>
<comment type="similarity">
    <text evidence="2">Belongs to the class-I pyridoxal-phosphate-dependent aminotransferase family.</text>
</comment>
<keyword evidence="8" id="KW-1185">Reference proteome</keyword>
<dbReference type="PANTHER" id="PTHR46383:SF1">
    <property type="entry name" value="ASPARTATE AMINOTRANSFERASE"/>
    <property type="match status" value="1"/>
</dbReference>
<comment type="caution">
    <text evidence="7">The sequence shown here is derived from an EMBL/GenBank/DDBJ whole genome shotgun (WGS) entry which is preliminary data.</text>
</comment>
<evidence type="ECO:0000256" key="5">
    <source>
        <dbReference type="ARBA" id="ARBA00022898"/>
    </source>
</evidence>
<name>A0A9R1W723_LACSA</name>
<dbReference type="SUPFAM" id="SSF53383">
    <property type="entry name" value="PLP-dependent transferases"/>
    <property type="match status" value="1"/>
</dbReference>
<dbReference type="Gene3D" id="3.90.1150.10">
    <property type="entry name" value="Aspartate Aminotransferase, domain 1"/>
    <property type="match status" value="1"/>
</dbReference>
<sequence length="138" mass="15800">MIQFHFKFDHFSKQVFLSFVWLLENLIFTPRLLSLTYLLISRATKNAIPEGYTRYTSNAGTHELQTAICKKLKEENHIPYTPYEIVVSHGARQSLLQAFLAICSLGDEVRVIIPAPFLLLFAPGDLQKTSIAMRDYAH</sequence>
<organism evidence="7 8">
    <name type="scientific">Lactuca sativa</name>
    <name type="common">Garden lettuce</name>
    <dbReference type="NCBI Taxonomy" id="4236"/>
    <lineage>
        <taxon>Eukaryota</taxon>
        <taxon>Viridiplantae</taxon>
        <taxon>Streptophyta</taxon>
        <taxon>Embryophyta</taxon>
        <taxon>Tracheophyta</taxon>
        <taxon>Spermatophyta</taxon>
        <taxon>Magnoliopsida</taxon>
        <taxon>eudicotyledons</taxon>
        <taxon>Gunneridae</taxon>
        <taxon>Pentapetalae</taxon>
        <taxon>asterids</taxon>
        <taxon>campanulids</taxon>
        <taxon>Asterales</taxon>
        <taxon>Asteraceae</taxon>
        <taxon>Cichorioideae</taxon>
        <taxon>Cichorieae</taxon>
        <taxon>Lactucinae</taxon>
        <taxon>Lactuca</taxon>
    </lineage>
</organism>
<evidence type="ECO:0000259" key="6">
    <source>
        <dbReference type="Pfam" id="PF00155"/>
    </source>
</evidence>
<evidence type="ECO:0000256" key="4">
    <source>
        <dbReference type="ARBA" id="ARBA00022679"/>
    </source>
</evidence>
<dbReference type="Proteomes" id="UP000235145">
    <property type="component" value="Unassembled WGS sequence"/>
</dbReference>
<evidence type="ECO:0000256" key="3">
    <source>
        <dbReference type="ARBA" id="ARBA00022576"/>
    </source>
</evidence>
<dbReference type="InterPro" id="IPR015424">
    <property type="entry name" value="PyrdxlP-dep_Trfase"/>
</dbReference>
<accession>A0A9R1W723</accession>
<dbReference type="GO" id="GO:0006520">
    <property type="term" value="P:amino acid metabolic process"/>
    <property type="evidence" value="ECO:0007669"/>
    <property type="project" value="InterPro"/>
</dbReference>
<feature type="domain" description="Aminotransferase class I/classII large" evidence="6">
    <location>
        <begin position="47"/>
        <end position="116"/>
    </location>
</feature>
<dbReference type="Pfam" id="PF00155">
    <property type="entry name" value="Aminotran_1_2"/>
    <property type="match status" value="1"/>
</dbReference>
<evidence type="ECO:0000313" key="8">
    <source>
        <dbReference type="Proteomes" id="UP000235145"/>
    </source>
</evidence>
<dbReference type="GO" id="GO:0008483">
    <property type="term" value="F:transaminase activity"/>
    <property type="evidence" value="ECO:0007669"/>
    <property type="project" value="UniProtKB-KW"/>
</dbReference>
<evidence type="ECO:0000313" key="7">
    <source>
        <dbReference type="EMBL" id="KAJ0219766.1"/>
    </source>
</evidence>
<dbReference type="GO" id="GO:0030170">
    <property type="term" value="F:pyridoxal phosphate binding"/>
    <property type="evidence" value="ECO:0007669"/>
    <property type="project" value="InterPro"/>
</dbReference>
<keyword evidence="5" id="KW-0663">Pyridoxal phosphate</keyword>
<reference evidence="7 8" key="1">
    <citation type="journal article" date="2017" name="Nat. Commun.">
        <title>Genome assembly with in vitro proximity ligation data and whole-genome triplication in lettuce.</title>
        <authorList>
            <person name="Reyes-Chin-Wo S."/>
            <person name="Wang Z."/>
            <person name="Yang X."/>
            <person name="Kozik A."/>
            <person name="Arikit S."/>
            <person name="Song C."/>
            <person name="Xia L."/>
            <person name="Froenicke L."/>
            <person name="Lavelle D.O."/>
            <person name="Truco M.J."/>
            <person name="Xia R."/>
            <person name="Zhu S."/>
            <person name="Xu C."/>
            <person name="Xu H."/>
            <person name="Xu X."/>
            <person name="Cox K."/>
            <person name="Korf I."/>
            <person name="Meyers B.C."/>
            <person name="Michelmore R.W."/>
        </authorList>
    </citation>
    <scope>NUCLEOTIDE SEQUENCE [LARGE SCALE GENOMIC DNA]</scope>
    <source>
        <strain evidence="8">cv. Salinas</strain>
        <tissue evidence="7">Seedlings</tissue>
    </source>
</reference>
<dbReference type="InterPro" id="IPR004839">
    <property type="entry name" value="Aminotransferase_I/II_large"/>
</dbReference>
<proteinExistence type="inferred from homology"/>
<keyword evidence="3" id="KW-0032">Aminotransferase</keyword>
<comment type="cofactor">
    <cofactor evidence="1">
        <name>pyridoxal 5'-phosphate</name>
        <dbReference type="ChEBI" id="CHEBI:597326"/>
    </cofactor>
</comment>
<dbReference type="InterPro" id="IPR050596">
    <property type="entry name" value="AspAT/PAT-like"/>
</dbReference>
<dbReference type="EMBL" id="NBSK02000002">
    <property type="protein sequence ID" value="KAJ0219766.1"/>
    <property type="molecule type" value="Genomic_DNA"/>
</dbReference>
<evidence type="ECO:0000256" key="1">
    <source>
        <dbReference type="ARBA" id="ARBA00001933"/>
    </source>
</evidence>
<evidence type="ECO:0000256" key="2">
    <source>
        <dbReference type="ARBA" id="ARBA00007441"/>
    </source>
</evidence>
<dbReference type="InterPro" id="IPR015421">
    <property type="entry name" value="PyrdxlP-dep_Trfase_major"/>
</dbReference>
<keyword evidence="4" id="KW-0808">Transferase</keyword>
<gene>
    <name evidence="7" type="ORF">LSAT_V11C200084700</name>
</gene>
<dbReference type="AlphaFoldDB" id="A0A9R1W723"/>